<sequence>MRTLRSFLDTLKIDPSLVADICSSPLDREFARKVIGLEVLEVKVFTEGVETLAQRDLLQELSCDYAQGYYFYKALTVKAAEKIIIKQRNE</sequence>
<accession>A0A330LKR8</accession>
<name>A0A330LKR8_9GAMM</name>
<dbReference type="PANTHER" id="PTHR33121">
    <property type="entry name" value="CYCLIC DI-GMP PHOSPHODIESTERASE PDEF"/>
    <property type="match status" value="1"/>
</dbReference>
<dbReference type="Gene3D" id="3.20.20.450">
    <property type="entry name" value="EAL domain"/>
    <property type="match status" value="1"/>
</dbReference>
<reference evidence="3" key="1">
    <citation type="submission" date="2018-05" db="EMBL/GenBank/DDBJ databases">
        <authorList>
            <person name="Cea G.-C."/>
            <person name="William W."/>
        </authorList>
    </citation>
    <scope>NUCLEOTIDE SEQUENCE [LARGE SCALE GENOMIC DNA]</scope>
    <source>
        <strain evidence="3">DB21MT 5</strain>
    </source>
</reference>
<dbReference type="Pfam" id="PF00563">
    <property type="entry name" value="EAL"/>
    <property type="match status" value="1"/>
</dbReference>
<dbReference type="EMBL" id="LS483250">
    <property type="protein sequence ID" value="SQD77229.1"/>
    <property type="molecule type" value="Genomic_DNA"/>
</dbReference>
<keyword evidence="3" id="KW-1185">Reference proteome</keyword>
<dbReference type="AlphaFoldDB" id="A0A330LKR8"/>
<dbReference type="InterPro" id="IPR001633">
    <property type="entry name" value="EAL_dom"/>
</dbReference>
<protein>
    <recommendedName>
        <fullName evidence="1">EAL domain-containing protein</fullName>
    </recommendedName>
</protein>
<evidence type="ECO:0000313" key="3">
    <source>
        <dbReference type="Proteomes" id="UP000250163"/>
    </source>
</evidence>
<dbReference type="InterPro" id="IPR050706">
    <property type="entry name" value="Cyclic-di-GMP_PDE-like"/>
</dbReference>
<dbReference type="Proteomes" id="UP000250163">
    <property type="component" value="Chromosome MORIYA"/>
</dbReference>
<dbReference type="SUPFAM" id="SSF141868">
    <property type="entry name" value="EAL domain-like"/>
    <property type="match status" value="1"/>
</dbReference>
<dbReference type="PANTHER" id="PTHR33121:SF70">
    <property type="entry name" value="SIGNALING PROTEIN YKOW"/>
    <property type="match status" value="1"/>
</dbReference>
<feature type="domain" description="EAL" evidence="1">
    <location>
        <begin position="1"/>
        <end position="88"/>
    </location>
</feature>
<evidence type="ECO:0000259" key="1">
    <source>
        <dbReference type="PROSITE" id="PS50883"/>
    </source>
</evidence>
<dbReference type="InterPro" id="IPR035919">
    <property type="entry name" value="EAL_sf"/>
</dbReference>
<organism evidence="2 3">
    <name type="scientific">Moritella yayanosii</name>
    <dbReference type="NCBI Taxonomy" id="69539"/>
    <lineage>
        <taxon>Bacteria</taxon>
        <taxon>Pseudomonadati</taxon>
        <taxon>Pseudomonadota</taxon>
        <taxon>Gammaproteobacteria</taxon>
        <taxon>Alteromonadales</taxon>
        <taxon>Moritellaceae</taxon>
        <taxon>Moritella</taxon>
    </lineage>
</organism>
<dbReference type="KEGG" id="mya:MORIYA_0751"/>
<evidence type="ECO:0000313" key="2">
    <source>
        <dbReference type="EMBL" id="SQD77229.1"/>
    </source>
</evidence>
<dbReference type="GO" id="GO:0071111">
    <property type="term" value="F:cyclic-guanylate-specific phosphodiesterase activity"/>
    <property type="evidence" value="ECO:0007669"/>
    <property type="project" value="InterPro"/>
</dbReference>
<dbReference type="PROSITE" id="PS50883">
    <property type="entry name" value="EAL"/>
    <property type="match status" value="1"/>
</dbReference>
<proteinExistence type="predicted"/>
<gene>
    <name evidence="2" type="ORF">MORIYA_0751</name>
</gene>